<feature type="region of interest" description="Disordered" evidence="5">
    <location>
        <begin position="1"/>
        <end position="24"/>
    </location>
</feature>
<dbReference type="InterPro" id="IPR002938">
    <property type="entry name" value="FAD-bd"/>
</dbReference>
<dbReference type="PANTHER" id="PTHR46972:SF1">
    <property type="entry name" value="FAD DEPENDENT OXIDOREDUCTASE DOMAIN-CONTAINING PROTEIN"/>
    <property type="match status" value="1"/>
</dbReference>
<evidence type="ECO:0000256" key="3">
    <source>
        <dbReference type="ARBA" id="ARBA00023002"/>
    </source>
</evidence>
<sequence length="275" mass="28845">MPHRGGGEAGGARAHPQPGGEERTCDLLVGADGSWSRVRPLLTDATPTYTGVSFIEISIAEVERRRPALSRLVGHGSLFAFADGKALMAQRNGDGSVRTYVGLSVPEDWLTTSGIRCDHPAQARTALLGHFADWAPQLTDLIRYCDDAFLPRPLLMLPVGLRWPTRPGVTLLGDAAHLMSPFAGEGANLALQDAGELGLAIAESGGAGIAVLESYEQAMFERATPHAAQSAANLELCFSPDGARAMGALLKEQDGGGKGGDAPLSQSSRLPQAAR</sequence>
<evidence type="ECO:0000256" key="5">
    <source>
        <dbReference type="SAM" id="MobiDB-lite"/>
    </source>
</evidence>
<dbReference type="Proteomes" id="UP000588098">
    <property type="component" value="Unassembled WGS sequence"/>
</dbReference>
<evidence type="ECO:0000313" key="8">
    <source>
        <dbReference type="Proteomes" id="UP000588098"/>
    </source>
</evidence>
<keyword evidence="2" id="KW-0274">FAD</keyword>
<feature type="compositionally biased region" description="Polar residues" evidence="5">
    <location>
        <begin position="264"/>
        <end position="275"/>
    </location>
</feature>
<keyword evidence="4" id="KW-0503">Monooxygenase</keyword>
<reference evidence="7 8" key="1">
    <citation type="submission" date="2020-08" db="EMBL/GenBank/DDBJ databases">
        <title>Genomic Encyclopedia of Type Strains, Phase III (KMG-III): the genomes of soil and plant-associated and newly described type strains.</title>
        <authorList>
            <person name="Whitman W."/>
        </authorList>
    </citation>
    <scope>NUCLEOTIDE SEQUENCE [LARGE SCALE GENOMIC DNA]</scope>
    <source>
        <strain evidence="7 8">CECT 8305</strain>
    </source>
</reference>
<dbReference type="Gene3D" id="3.50.50.60">
    <property type="entry name" value="FAD/NAD(P)-binding domain"/>
    <property type="match status" value="1"/>
</dbReference>
<dbReference type="PRINTS" id="PR00420">
    <property type="entry name" value="RNGMNOXGNASE"/>
</dbReference>
<dbReference type="EMBL" id="JACHJL010000007">
    <property type="protein sequence ID" value="MBB5936149.1"/>
    <property type="molecule type" value="Genomic_DNA"/>
</dbReference>
<evidence type="ECO:0000259" key="6">
    <source>
        <dbReference type="Pfam" id="PF01494"/>
    </source>
</evidence>
<evidence type="ECO:0000256" key="2">
    <source>
        <dbReference type="ARBA" id="ARBA00022827"/>
    </source>
</evidence>
<comment type="caution">
    <text evidence="7">The sequence shown here is derived from an EMBL/GenBank/DDBJ whole genome shotgun (WGS) entry which is preliminary data.</text>
</comment>
<dbReference type="InterPro" id="IPR036188">
    <property type="entry name" value="FAD/NAD-bd_sf"/>
</dbReference>
<proteinExistence type="predicted"/>
<dbReference type="Pfam" id="PF01494">
    <property type="entry name" value="FAD_binding_3"/>
    <property type="match status" value="1"/>
</dbReference>
<dbReference type="AlphaFoldDB" id="A0A7W9UZV6"/>
<dbReference type="GO" id="GO:0071949">
    <property type="term" value="F:FAD binding"/>
    <property type="evidence" value="ECO:0007669"/>
    <property type="project" value="InterPro"/>
</dbReference>
<dbReference type="PANTHER" id="PTHR46972">
    <property type="entry name" value="MONOOXYGENASE ASQM-RELATED"/>
    <property type="match status" value="1"/>
</dbReference>
<feature type="domain" description="FAD-binding" evidence="6">
    <location>
        <begin position="169"/>
        <end position="222"/>
    </location>
</feature>
<protein>
    <submittedName>
        <fullName evidence="7">2-polyprenyl-6-methoxyphenol hydroxylase-like FAD-dependent oxidoreductase</fullName>
    </submittedName>
</protein>
<dbReference type="GO" id="GO:0004497">
    <property type="term" value="F:monooxygenase activity"/>
    <property type="evidence" value="ECO:0007669"/>
    <property type="project" value="UniProtKB-KW"/>
</dbReference>
<keyword evidence="3" id="KW-0560">Oxidoreductase</keyword>
<evidence type="ECO:0000256" key="4">
    <source>
        <dbReference type="ARBA" id="ARBA00023033"/>
    </source>
</evidence>
<evidence type="ECO:0000256" key="1">
    <source>
        <dbReference type="ARBA" id="ARBA00022630"/>
    </source>
</evidence>
<feature type="region of interest" description="Disordered" evidence="5">
    <location>
        <begin position="249"/>
        <end position="275"/>
    </location>
</feature>
<evidence type="ECO:0000313" key="7">
    <source>
        <dbReference type="EMBL" id="MBB5936149.1"/>
    </source>
</evidence>
<keyword evidence="1" id="KW-0285">Flavoprotein</keyword>
<dbReference type="RefSeq" id="WP_184572779.1">
    <property type="nucleotide sequence ID" value="NZ_JACHJL010000007.1"/>
</dbReference>
<dbReference type="SUPFAM" id="SSF51905">
    <property type="entry name" value="FAD/NAD(P)-binding domain"/>
    <property type="match status" value="1"/>
</dbReference>
<organism evidence="7 8">
    <name type="scientific">Streptomyces zagrosensis</name>
    <dbReference type="NCBI Taxonomy" id="1042984"/>
    <lineage>
        <taxon>Bacteria</taxon>
        <taxon>Bacillati</taxon>
        <taxon>Actinomycetota</taxon>
        <taxon>Actinomycetes</taxon>
        <taxon>Kitasatosporales</taxon>
        <taxon>Streptomycetaceae</taxon>
        <taxon>Streptomyces</taxon>
    </lineage>
</organism>
<accession>A0A7W9UZV6</accession>
<keyword evidence="8" id="KW-1185">Reference proteome</keyword>
<name>A0A7W9UZV6_9ACTN</name>
<gene>
    <name evidence="7" type="ORF">FHS42_003224</name>
</gene>